<evidence type="ECO:0000259" key="2">
    <source>
        <dbReference type="PROSITE" id="PS50878"/>
    </source>
</evidence>
<dbReference type="AlphaFoldDB" id="A0A3M3QUS3"/>
<dbReference type="PROSITE" id="PS50878">
    <property type="entry name" value="RT_POL"/>
    <property type="match status" value="1"/>
</dbReference>
<feature type="domain" description="Reverse transcriptase" evidence="2">
    <location>
        <begin position="41"/>
        <end position="272"/>
    </location>
</feature>
<proteinExistence type="inferred from homology"/>
<comment type="similarity">
    <text evidence="1">Belongs to the bacterial reverse transcriptase family.</text>
</comment>
<evidence type="ECO:0000313" key="4">
    <source>
        <dbReference type="Proteomes" id="UP000270524"/>
    </source>
</evidence>
<organism evidence="3 4">
    <name type="scientific">Pseudomonas cannabina</name>
    <dbReference type="NCBI Taxonomy" id="86840"/>
    <lineage>
        <taxon>Bacteria</taxon>
        <taxon>Pseudomonadati</taxon>
        <taxon>Pseudomonadota</taxon>
        <taxon>Gammaproteobacteria</taxon>
        <taxon>Pseudomonadales</taxon>
        <taxon>Pseudomonadaceae</taxon>
        <taxon>Pseudomonas</taxon>
    </lineage>
</organism>
<dbReference type="Pfam" id="PF00078">
    <property type="entry name" value="RVT_1"/>
    <property type="match status" value="1"/>
</dbReference>
<dbReference type="PANTHER" id="PTHR34047">
    <property type="entry name" value="NUCLEAR INTRON MATURASE 1, MITOCHONDRIAL-RELATED"/>
    <property type="match status" value="1"/>
</dbReference>
<dbReference type="EMBL" id="RBPJ01000313">
    <property type="protein sequence ID" value="RMN88008.1"/>
    <property type="molecule type" value="Genomic_DNA"/>
</dbReference>
<evidence type="ECO:0000313" key="3">
    <source>
        <dbReference type="EMBL" id="RMN88008.1"/>
    </source>
</evidence>
<dbReference type="InterPro" id="IPR000477">
    <property type="entry name" value="RT_dom"/>
</dbReference>
<gene>
    <name evidence="3" type="ORF">ALQ51_00315</name>
</gene>
<comment type="caution">
    <text evidence="3">The sequence shown here is derived from an EMBL/GenBank/DDBJ whole genome shotgun (WGS) entry which is preliminary data.</text>
</comment>
<accession>A0A3M3QUS3</accession>
<protein>
    <recommendedName>
        <fullName evidence="2">Reverse transcriptase domain-containing protein</fullName>
    </recommendedName>
</protein>
<dbReference type="Proteomes" id="UP000270524">
    <property type="component" value="Unassembled WGS sequence"/>
</dbReference>
<dbReference type="RefSeq" id="WP_057413923.1">
    <property type="nucleotide sequence ID" value="NZ_RBPJ01000313.1"/>
</dbReference>
<reference evidence="3 4" key="1">
    <citation type="submission" date="2018-08" db="EMBL/GenBank/DDBJ databases">
        <title>Recombination of ecologically and evolutionarily significant loci maintains genetic cohesion in the Pseudomonas syringae species complex.</title>
        <authorList>
            <person name="Dillon M."/>
            <person name="Thakur S."/>
            <person name="Almeida R.N.D."/>
            <person name="Weir B.S."/>
            <person name="Guttman D.S."/>
        </authorList>
    </citation>
    <scope>NUCLEOTIDE SEQUENCE [LARGE SCALE GENOMIC DNA]</scope>
    <source>
        <strain evidence="3 4">ICMP 15203</strain>
    </source>
</reference>
<dbReference type="CDD" id="cd01646">
    <property type="entry name" value="RT_Bac_retron_I"/>
    <property type="match status" value="1"/>
</dbReference>
<dbReference type="PANTHER" id="PTHR34047:SF8">
    <property type="entry name" value="PROTEIN YKFC"/>
    <property type="match status" value="1"/>
</dbReference>
<name>A0A3M3QUS3_PSECA</name>
<evidence type="ECO:0000256" key="1">
    <source>
        <dbReference type="ARBA" id="ARBA00034120"/>
    </source>
</evidence>
<sequence length="513" mass="58197">MLITENALEFARRHIEAYYDTDFFPKPFEFLAIWYCWDEVKSYLLSTSLKDVMSSPPRVLPWRKARGGYRVVHQLEPLDALIYTALVYLVAEKVEHARMGPDVSCAYRIELSHNSFFSRGSGFDTYRDSCERLASQHAYVLSTDISDFYNQIYLHRIRNGLEDIGASPALAKEIEFFLMRLNIKSSQGIPVGPAASIILAEAALIDVDQFIAQRGLDHVRYVDDYRIFSDDEEELKTILEDLVVYVHQQHRLGLVAEKTKIQDSDTFLHVELQNAYQLEKLDLMRSIEAGNQYGEYNDEEQEGDHDDHNDSDLGERLSNALVHAKESGVIDLGVMRAIIRRAKHAQDYTIVPMLCDDLEFYLPVINDVALYFDALPSQDHLALAPGLSHACLHGHLESQSARIWIGWYLARHLAGHTGVLKQYVQRCGVPTATVAELAKGNRAWAKEAKQKISTTASWDRRAYIYALSGLSPDEQKVSFGVLRNSVSLAKLDEWVCKWVEDGMPTLIGHPSNA</sequence>
<dbReference type="InterPro" id="IPR051083">
    <property type="entry name" value="GrpII_Intron_Splice-Mob/Def"/>
</dbReference>